<evidence type="ECO:0000313" key="1">
    <source>
        <dbReference type="EMBL" id="EIN03899.1"/>
    </source>
</evidence>
<keyword evidence="2" id="KW-1185">Reference proteome</keyword>
<proteinExistence type="predicted"/>
<evidence type="ECO:0008006" key="3">
    <source>
        <dbReference type="Google" id="ProtNLM"/>
    </source>
</evidence>
<dbReference type="EMBL" id="JH687558">
    <property type="protein sequence ID" value="EIN03899.1"/>
    <property type="molecule type" value="Genomic_DNA"/>
</dbReference>
<sequence>MSRLPPELLIHVIDALRDCSSFPDQIRRRTLRSLCLTSHFLRELAIPLLYSSIRITLPGRFEELSRSPYVPEHLTSISVADHNTWGPRFLGYIPLVCSVLEHARHKLHTVILDLPLRAVMPEDDVENVKQQLRHTLESLPALTTLVSCRDELFLRTERELQGFGMIPGNWMTMTQLRRLSLYNPDVDQEFTDACLSLPHLEAVVVHNADMPGADAGPLTALVTANNPAGLPLTVTYICDYPEVLARDDLSYVHELAKRHPNFRVIGTPKEVLDHERNTTQDWIRGLAETGMLSQLQTEPRIDAA</sequence>
<accession>R7S205</accession>
<evidence type="ECO:0000313" key="2">
    <source>
        <dbReference type="Proteomes" id="UP000054196"/>
    </source>
</evidence>
<organism evidence="1 2">
    <name type="scientific">Punctularia strigosozonata (strain HHB-11173)</name>
    <name type="common">White-rot fungus</name>
    <dbReference type="NCBI Taxonomy" id="741275"/>
    <lineage>
        <taxon>Eukaryota</taxon>
        <taxon>Fungi</taxon>
        <taxon>Dikarya</taxon>
        <taxon>Basidiomycota</taxon>
        <taxon>Agaricomycotina</taxon>
        <taxon>Agaricomycetes</taxon>
        <taxon>Corticiales</taxon>
        <taxon>Punctulariaceae</taxon>
        <taxon>Punctularia</taxon>
    </lineage>
</organism>
<dbReference type="OrthoDB" id="4505556at2759"/>
<dbReference type="HOGENOM" id="CLU_937315_0_0_1"/>
<name>R7S205_PUNST</name>
<protein>
    <recommendedName>
        <fullName evidence="3">F-box domain-containing protein</fullName>
    </recommendedName>
</protein>
<dbReference type="AlphaFoldDB" id="R7S205"/>
<gene>
    <name evidence="1" type="ORF">PUNSTDRAFT_146859</name>
</gene>
<dbReference type="RefSeq" id="XP_007388957.1">
    <property type="nucleotide sequence ID" value="XM_007388895.1"/>
</dbReference>
<reference evidence="2" key="1">
    <citation type="journal article" date="2012" name="Science">
        <title>The Paleozoic origin of enzymatic lignin decomposition reconstructed from 31 fungal genomes.</title>
        <authorList>
            <person name="Floudas D."/>
            <person name="Binder M."/>
            <person name="Riley R."/>
            <person name="Barry K."/>
            <person name="Blanchette R.A."/>
            <person name="Henrissat B."/>
            <person name="Martinez A.T."/>
            <person name="Otillar R."/>
            <person name="Spatafora J.W."/>
            <person name="Yadav J.S."/>
            <person name="Aerts A."/>
            <person name="Benoit I."/>
            <person name="Boyd A."/>
            <person name="Carlson A."/>
            <person name="Copeland A."/>
            <person name="Coutinho P.M."/>
            <person name="de Vries R.P."/>
            <person name="Ferreira P."/>
            <person name="Findley K."/>
            <person name="Foster B."/>
            <person name="Gaskell J."/>
            <person name="Glotzer D."/>
            <person name="Gorecki P."/>
            <person name="Heitman J."/>
            <person name="Hesse C."/>
            <person name="Hori C."/>
            <person name="Igarashi K."/>
            <person name="Jurgens J.A."/>
            <person name="Kallen N."/>
            <person name="Kersten P."/>
            <person name="Kohler A."/>
            <person name="Kuees U."/>
            <person name="Kumar T.K.A."/>
            <person name="Kuo A."/>
            <person name="LaButti K."/>
            <person name="Larrondo L.F."/>
            <person name="Lindquist E."/>
            <person name="Ling A."/>
            <person name="Lombard V."/>
            <person name="Lucas S."/>
            <person name="Lundell T."/>
            <person name="Martin R."/>
            <person name="McLaughlin D.J."/>
            <person name="Morgenstern I."/>
            <person name="Morin E."/>
            <person name="Murat C."/>
            <person name="Nagy L.G."/>
            <person name="Nolan M."/>
            <person name="Ohm R.A."/>
            <person name="Patyshakuliyeva A."/>
            <person name="Rokas A."/>
            <person name="Ruiz-Duenas F.J."/>
            <person name="Sabat G."/>
            <person name="Salamov A."/>
            <person name="Samejima M."/>
            <person name="Schmutz J."/>
            <person name="Slot J.C."/>
            <person name="St John F."/>
            <person name="Stenlid J."/>
            <person name="Sun H."/>
            <person name="Sun S."/>
            <person name="Syed K."/>
            <person name="Tsang A."/>
            <person name="Wiebenga A."/>
            <person name="Young D."/>
            <person name="Pisabarro A."/>
            <person name="Eastwood D.C."/>
            <person name="Martin F."/>
            <person name="Cullen D."/>
            <person name="Grigoriev I.V."/>
            <person name="Hibbett D.S."/>
        </authorList>
    </citation>
    <scope>NUCLEOTIDE SEQUENCE [LARGE SCALE GENOMIC DNA]</scope>
    <source>
        <strain evidence="2">HHB-11173 SS5</strain>
    </source>
</reference>
<dbReference type="eggNOG" id="ENOG502SB4Z">
    <property type="taxonomic scope" value="Eukaryota"/>
</dbReference>
<dbReference type="GeneID" id="18881726"/>
<dbReference type="Proteomes" id="UP000054196">
    <property type="component" value="Unassembled WGS sequence"/>
</dbReference>
<dbReference type="KEGG" id="psq:PUNSTDRAFT_146859"/>